<accession>A0ABV1FA63</accession>
<comment type="caution">
    <text evidence="2">The sequence shown here is derived from an EMBL/GenBank/DDBJ whole genome shotgun (WGS) entry which is preliminary data.</text>
</comment>
<evidence type="ECO:0000256" key="1">
    <source>
        <dbReference type="SAM" id="Phobius"/>
    </source>
</evidence>
<feature type="transmembrane region" description="Helical" evidence="1">
    <location>
        <begin position="52"/>
        <end position="74"/>
    </location>
</feature>
<feature type="transmembrane region" description="Helical" evidence="1">
    <location>
        <begin position="12"/>
        <end position="32"/>
    </location>
</feature>
<keyword evidence="1" id="KW-1133">Transmembrane helix</keyword>
<organism evidence="2 3">
    <name type="scientific">Ruminococcoides intestinale</name>
    <dbReference type="NCBI Taxonomy" id="3133162"/>
    <lineage>
        <taxon>Bacteria</taxon>
        <taxon>Bacillati</taxon>
        <taxon>Bacillota</taxon>
        <taxon>Clostridia</taxon>
        <taxon>Eubacteriales</taxon>
        <taxon>Oscillospiraceae</taxon>
        <taxon>Ruminococcoides</taxon>
    </lineage>
</organism>
<reference evidence="2 3" key="1">
    <citation type="submission" date="2024-03" db="EMBL/GenBank/DDBJ databases">
        <title>Human intestinal bacterial collection.</title>
        <authorList>
            <person name="Pauvert C."/>
            <person name="Hitch T.C.A."/>
            <person name="Clavel T."/>
        </authorList>
    </citation>
    <scope>NUCLEOTIDE SEQUENCE [LARGE SCALE GENOMIC DNA]</scope>
    <source>
        <strain evidence="2 3">CLA-JM-H38</strain>
    </source>
</reference>
<gene>
    <name evidence="2" type="ORF">WMO39_07910</name>
</gene>
<keyword evidence="3" id="KW-1185">Reference proteome</keyword>
<proteinExistence type="predicted"/>
<keyword evidence="1" id="KW-0472">Membrane</keyword>
<protein>
    <submittedName>
        <fullName evidence="2">Uncharacterized protein</fullName>
    </submittedName>
</protein>
<name>A0ABV1FA63_9FIRM</name>
<keyword evidence="1" id="KW-0812">Transmembrane</keyword>
<evidence type="ECO:0000313" key="2">
    <source>
        <dbReference type="EMBL" id="MEQ2470251.1"/>
    </source>
</evidence>
<evidence type="ECO:0000313" key="3">
    <source>
        <dbReference type="Proteomes" id="UP001490816"/>
    </source>
</evidence>
<dbReference type="RefSeq" id="WP_117948768.1">
    <property type="nucleotide sequence ID" value="NZ_JBBMEZ010000020.1"/>
</dbReference>
<sequence length="232" mass="26658">MVNKSNNDDIKLFFGSLAIGGIVSVIVFVIYWEANKDIASEVLSPFFGNLFIASFCVFSVLPLSLLAYIVVYLLKNESIKTSIRLLANKFSTRQLTKNSEIIYPCLQAFVYEALKRNDILHIPVQDISSVNYIGYSVRQDCVFYRYGINLLEKPDYDDDLLKITLSRLFQSELKQYGVLGLPSIYKSVTAFCYLIYADRVFYDEDNHILLIDILYICTENSAIYYQNATKRD</sequence>
<dbReference type="EMBL" id="JBBMEZ010000020">
    <property type="protein sequence ID" value="MEQ2470251.1"/>
    <property type="molecule type" value="Genomic_DNA"/>
</dbReference>
<dbReference type="Proteomes" id="UP001490816">
    <property type="component" value="Unassembled WGS sequence"/>
</dbReference>